<evidence type="ECO:0000313" key="2">
    <source>
        <dbReference type="EMBL" id="MCU6798871.1"/>
    </source>
</evidence>
<proteinExistence type="predicted"/>
<protein>
    <submittedName>
        <fullName evidence="2">Uncharacterized protein</fullName>
    </submittedName>
</protein>
<dbReference type="Proteomes" id="UP001652395">
    <property type="component" value="Unassembled WGS sequence"/>
</dbReference>
<feature type="compositionally biased region" description="Basic residues" evidence="1">
    <location>
        <begin position="43"/>
        <end position="55"/>
    </location>
</feature>
<gene>
    <name evidence="2" type="ORF">OCV69_02795</name>
</gene>
<comment type="caution">
    <text evidence="2">The sequence shown here is derived from an EMBL/GenBank/DDBJ whole genome shotgun (WGS) entry which is preliminary data.</text>
</comment>
<feature type="region of interest" description="Disordered" evidence="1">
    <location>
        <begin position="35"/>
        <end position="55"/>
    </location>
</feature>
<organism evidence="2 3">
    <name type="scientific">Alitiscatomonas aceti</name>
    <dbReference type="NCBI Taxonomy" id="2981724"/>
    <lineage>
        <taxon>Bacteria</taxon>
        <taxon>Bacillati</taxon>
        <taxon>Bacillota</taxon>
        <taxon>Clostridia</taxon>
        <taxon>Lachnospirales</taxon>
        <taxon>Lachnospiraceae</taxon>
        <taxon>Alitiscatomonas</taxon>
    </lineage>
</organism>
<accession>A0ABT2UW50</accession>
<dbReference type="EMBL" id="JAOQJF010000004">
    <property type="protein sequence ID" value="MCU6798871.1"/>
    <property type="molecule type" value="Genomic_DNA"/>
</dbReference>
<dbReference type="RefSeq" id="WP_262562956.1">
    <property type="nucleotide sequence ID" value="NZ_JAOQJF010000004.1"/>
</dbReference>
<evidence type="ECO:0000313" key="3">
    <source>
        <dbReference type="Proteomes" id="UP001652395"/>
    </source>
</evidence>
<evidence type="ECO:0000256" key="1">
    <source>
        <dbReference type="SAM" id="MobiDB-lite"/>
    </source>
</evidence>
<name>A0ABT2UW50_9FIRM</name>
<keyword evidence="3" id="KW-1185">Reference proteome</keyword>
<sequence>MIRENEGAVKSVGRRLCGGGMSRTNFNTFIYGKPAGGSGRFAGSRKKKKRIKRGK</sequence>
<reference evidence="2 3" key="1">
    <citation type="journal article" date="2021" name="ISME Commun">
        <title>Automated analysis of genomic sequences facilitates high-throughput and comprehensive description of bacteria.</title>
        <authorList>
            <person name="Hitch T.C.A."/>
        </authorList>
    </citation>
    <scope>NUCLEOTIDE SEQUENCE [LARGE SCALE GENOMIC DNA]</scope>
    <source>
        <strain evidence="3">f_CCE</strain>
    </source>
</reference>